<dbReference type="EMBL" id="HBHZ01001882">
    <property type="protein sequence ID" value="CAE0188399.1"/>
    <property type="molecule type" value="Transcribed_RNA"/>
</dbReference>
<evidence type="ECO:0000256" key="4">
    <source>
        <dbReference type="ARBA" id="ARBA00022692"/>
    </source>
</evidence>
<feature type="compositionally biased region" description="Basic and acidic residues" evidence="8">
    <location>
        <begin position="358"/>
        <end position="372"/>
    </location>
</feature>
<keyword evidence="4 7" id="KW-0812">Transmembrane</keyword>
<feature type="chain" id="PRO_5035593478" description="Phosphate transporter" evidence="9">
    <location>
        <begin position="21"/>
        <end position="597"/>
    </location>
</feature>
<keyword evidence="9" id="KW-0732">Signal</keyword>
<dbReference type="InterPro" id="IPR001204">
    <property type="entry name" value="Phos_transporter"/>
</dbReference>
<feature type="signal peptide" evidence="9">
    <location>
        <begin position="1"/>
        <end position="20"/>
    </location>
</feature>
<evidence type="ECO:0000256" key="2">
    <source>
        <dbReference type="ARBA" id="ARBA00022448"/>
    </source>
</evidence>
<reference evidence="11" key="1">
    <citation type="submission" date="2021-01" db="EMBL/GenBank/DDBJ databases">
        <authorList>
            <person name="Corre E."/>
            <person name="Pelletier E."/>
            <person name="Niang G."/>
            <person name="Scheremetjew M."/>
            <person name="Finn R."/>
            <person name="Kale V."/>
            <person name="Holt S."/>
            <person name="Cochrane G."/>
            <person name="Meng A."/>
            <person name="Brown T."/>
            <person name="Cohen L."/>
        </authorList>
    </citation>
    <scope>NUCLEOTIDE SEQUENCE</scope>
    <source>
        <strain evidence="11">RCC1871</strain>
    </source>
</reference>
<name>A0A7S3C8E8_9CHLO</name>
<feature type="transmembrane region" description="Helical" evidence="7">
    <location>
        <begin position="289"/>
        <end position="312"/>
    </location>
</feature>
<dbReference type="Pfam" id="PF01384">
    <property type="entry name" value="PHO4"/>
    <property type="match status" value="1"/>
</dbReference>
<comment type="subcellular location">
    <subcellularLocation>
        <location evidence="1 7">Membrane</location>
        <topology evidence="1 7">Multi-pass membrane protein</topology>
    </subcellularLocation>
</comment>
<evidence type="ECO:0000256" key="7">
    <source>
        <dbReference type="RuleBase" id="RU363058"/>
    </source>
</evidence>
<organism evidence="11">
    <name type="scientific">Chloropicon roscoffensis</name>
    <dbReference type="NCBI Taxonomy" id="1461544"/>
    <lineage>
        <taxon>Eukaryota</taxon>
        <taxon>Viridiplantae</taxon>
        <taxon>Chlorophyta</taxon>
        <taxon>Chloropicophyceae</taxon>
        <taxon>Chloropicales</taxon>
        <taxon>Chloropicaceae</taxon>
        <taxon>Chloropicon</taxon>
    </lineage>
</organism>
<dbReference type="GO" id="GO:0035435">
    <property type="term" value="P:phosphate ion transmembrane transport"/>
    <property type="evidence" value="ECO:0007669"/>
    <property type="project" value="TreeGrafter"/>
</dbReference>
<sequence length="597" mass="63389">MRRATMRNLGHALLVGIALAAPILQAMAQSDTAVGDEVASAPAGTVETFDFGDGQEVTATVTECEVGVYDCGNIKFFEYVEEEQPANATCAPYNEHFVNPATLKWVVGVGAVVSMVMAYGIGSNDAANSWGTSVGSGAISLRWGCFVGGIMEWAGAVAVGYGVAKTIKGTAKIGSPDCFACGMCNSAMSLYAIAMFSALLAASIFLLLASTTWMPVSTTHAIIGGAVGATWAATAWRCLNWALKGGLGGIVLSWVASPLLSGLIGSAAYFSTYYTIIKPKLGGNPKRNALIGVPFLYGAQAYVMLFLILMKAPLTKKKYTLEQFAIFAIPAGVALLVGGFLYCWYYVRPRLPSTRPKEVDAESQKEVVKGEEVEAEEEVKSPQGEVENASVISPISETGKEAYASMSDLNEMDAKEVYTEDEKDAIYYFKYLLVFVAALESFAHGSNDTGNATGAVSAIIQTFQEGTDACKKPETPVWVMAVAGFFVFLGVNTFGYRVIKTIGTNIVDINFHRGWCVEFASTFTVIIATTISMPVSTTHCQVGGVVAVGLSAFGPKEVKWSLFGRIFATWVLTLPFSGGLAAAFVAALRPAIYGPGR</sequence>
<protein>
    <recommendedName>
        <fullName evidence="7">Phosphate transporter</fullName>
    </recommendedName>
</protein>
<feature type="transmembrane region" description="Helical" evidence="7">
    <location>
        <begin position="477"/>
        <end position="499"/>
    </location>
</feature>
<evidence type="ECO:0000313" key="11">
    <source>
        <dbReference type="EMBL" id="CAE0188400.1"/>
    </source>
</evidence>
<dbReference type="PANTHER" id="PTHR11101">
    <property type="entry name" value="PHOSPHATE TRANSPORTER"/>
    <property type="match status" value="1"/>
</dbReference>
<evidence type="ECO:0000313" key="10">
    <source>
        <dbReference type="EMBL" id="CAE0188399.1"/>
    </source>
</evidence>
<evidence type="ECO:0000256" key="6">
    <source>
        <dbReference type="ARBA" id="ARBA00023136"/>
    </source>
</evidence>
<evidence type="ECO:0000256" key="1">
    <source>
        <dbReference type="ARBA" id="ARBA00004141"/>
    </source>
</evidence>
<feature type="transmembrane region" description="Helical" evidence="7">
    <location>
        <begin position="221"/>
        <end position="243"/>
    </location>
</feature>
<comment type="function">
    <text evidence="7">Sodium-phosphate symporter.</text>
</comment>
<feature type="transmembrane region" description="Helical" evidence="7">
    <location>
        <begin position="255"/>
        <end position="277"/>
    </location>
</feature>
<evidence type="ECO:0000256" key="8">
    <source>
        <dbReference type="SAM" id="MobiDB-lite"/>
    </source>
</evidence>
<feature type="transmembrane region" description="Helical" evidence="7">
    <location>
        <begin position="324"/>
        <end position="347"/>
    </location>
</feature>
<feature type="region of interest" description="Disordered" evidence="8">
    <location>
        <begin position="358"/>
        <end position="381"/>
    </location>
</feature>
<dbReference type="EMBL" id="HBHZ01001883">
    <property type="protein sequence ID" value="CAE0188400.1"/>
    <property type="molecule type" value="Transcribed_RNA"/>
</dbReference>
<evidence type="ECO:0000256" key="5">
    <source>
        <dbReference type="ARBA" id="ARBA00022989"/>
    </source>
</evidence>
<keyword evidence="6 7" id="KW-0472">Membrane</keyword>
<feature type="transmembrane region" description="Helical" evidence="7">
    <location>
        <begin position="188"/>
        <end position="209"/>
    </location>
</feature>
<comment type="similarity">
    <text evidence="7">Belongs to the inorganic phosphate transporter (PiT) (TC 2.A.20) family.</text>
</comment>
<keyword evidence="2 7" id="KW-0813">Transport</keyword>
<gene>
    <name evidence="10" type="ORF">CROS1456_LOCUS1468</name>
    <name evidence="11" type="ORF">CROS1456_LOCUS1469</name>
</gene>
<dbReference type="PANTHER" id="PTHR11101:SF80">
    <property type="entry name" value="PHOSPHATE TRANSPORTER"/>
    <property type="match status" value="1"/>
</dbReference>
<dbReference type="GO" id="GO:0016020">
    <property type="term" value="C:membrane"/>
    <property type="evidence" value="ECO:0007669"/>
    <property type="project" value="UniProtKB-SubCell"/>
</dbReference>
<evidence type="ECO:0000256" key="3">
    <source>
        <dbReference type="ARBA" id="ARBA00022592"/>
    </source>
</evidence>
<keyword evidence="5 7" id="KW-1133">Transmembrane helix</keyword>
<feature type="transmembrane region" description="Helical" evidence="7">
    <location>
        <begin position="567"/>
        <end position="588"/>
    </location>
</feature>
<proteinExistence type="inferred from homology"/>
<dbReference type="GO" id="GO:0005315">
    <property type="term" value="F:phosphate transmembrane transporter activity"/>
    <property type="evidence" value="ECO:0007669"/>
    <property type="project" value="InterPro"/>
</dbReference>
<evidence type="ECO:0000256" key="9">
    <source>
        <dbReference type="SAM" id="SignalP"/>
    </source>
</evidence>
<keyword evidence="3 7" id="KW-0592">Phosphate transport</keyword>
<dbReference type="AlphaFoldDB" id="A0A7S3C8E8"/>
<accession>A0A7S3C8E8</accession>